<dbReference type="EMBL" id="SOZI01000183">
    <property type="protein sequence ID" value="TNY17681.1"/>
    <property type="molecule type" value="Genomic_DNA"/>
</dbReference>
<feature type="region of interest" description="Disordered" evidence="1">
    <location>
        <begin position="43"/>
        <end position="211"/>
    </location>
</feature>
<keyword evidence="3" id="KW-1185">Reference proteome</keyword>
<protein>
    <submittedName>
        <fullName evidence="2">Uncharacterized protein</fullName>
    </submittedName>
</protein>
<comment type="caution">
    <text evidence="2">The sequence shown here is derived from an EMBL/GenBank/DDBJ whole genome shotgun (WGS) entry which is preliminary data.</text>
</comment>
<name>A0A5C5FPF3_9BASI</name>
<reference evidence="2 3" key="1">
    <citation type="submission" date="2019-03" db="EMBL/GenBank/DDBJ databases">
        <title>Rhodosporidium diobovatum UCD-FST 08-225 genome sequencing, assembly, and annotation.</title>
        <authorList>
            <person name="Fakankun I.U."/>
            <person name="Fristensky B."/>
            <person name="Levin D.B."/>
        </authorList>
    </citation>
    <scope>NUCLEOTIDE SEQUENCE [LARGE SCALE GENOMIC DNA]</scope>
    <source>
        <strain evidence="2 3">UCD-FST 08-225</strain>
    </source>
</reference>
<organism evidence="2 3">
    <name type="scientific">Rhodotorula diobovata</name>
    <dbReference type="NCBI Taxonomy" id="5288"/>
    <lineage>
        <taxon>Eukaryota</taxon>
        <taxon>Fungi</taxon>
        <taxon>Dikarya</taxon>
        <taxon>Basidiomycota</taxon>
        <taxon>Pucciniomycotina</taxon>
        <taxon>Microbotryomycetes</taxon>
        <taxon>Sporidiobolales</taxon>
        <taxon>Sporidiobolaceae</taxon>
        <taxon>Rhodotorula</taxon>
    </lineage>
</organism>
<feature type="compositionally biased region" description="Basic and acidic residues" evidence="1">
    <location>
        <begin position="126"/>
        <end position="139"/>
    </location>
</feature>
<feature type="compositionally biased region" description="Polar residues" evidence="1">
    <location>
        <begin position="175"/>
        <end position="186"/>
    </location>
</feature>
<gene>
    <name evidence="2" type="ORF">DMC30DRAFT_97569</name>
</gene>
<evidence type="ECO:0000313" key="3">
    <source>
        <dbReference type="Proteomes" id="UP000311382"/>
    </source>
</evidence>
<accession>A0A5C5FPF3</accession>
<sequence>MLPSRRAQPKSAYVEESRKALGLEPVPEHQHVAGWLGDEAFADKRSDDGFPSDEELPSTLGASGRTANLVRMAGSSTERRTGSVHQPRLRRPHTHPLPPRRDGDDAKDDSDDSDDGVFMRPSRPSDPVRSRREQQEGRHGTIQPVHTDSESTRLPSAPMHGNRGPLHPGPALVPLSTTQRVDSATAQGELASPVSPTSKAARRRSLTDRRR</sequence>
<evidence type="ECO:0000256" key="1">
    <source>
        <dbReference type="SAM" id="MobiDB-lite"/>
    </source>
</evidence>
<feature type="compositionally biased region" description="Acidic residues" evidence="1">
    <location>
        <begin position="105"/>
        <end position="115"/>
    </location>
</feature>
<evidence type="ECO:0000313" key="2">
    <source>
        <dbReference type="EMBL" id="TNY17681.1"/>
    </source>
</evidence>
<dbReference type="Proteomes" id="UP000311382">
    <property type="component" value="Unassembled WGS sequence"/>
</dbReference>
<dbReference type="AlphaFoldDB" id="A0A5C5FPF3"/>
<proteinExistence type="predicted"/>